<dbReference type="SUPFAM" id="SSF160544">
    <property type="entry name" value="EscU C-terminal domain-like"/>
    <property type="match status" value="1"/>
</dbReference>
<keyword evidence="2" id="KW-1185">Reference proteome</keyword>
<organism evidence="1 2">
    <name type="scientific">Bacillus coahuilensis p1.1.43</name>
    <dbReference type="NCBI Taxonomy" id="1150625"/>
    <lineage>
        <taxon>Bacteria</taxon>
        <taxon>Bacillati</taxon>
        <taxon>Bacillota</taxon>
        <taxon>Bacilli</taxon>
        <taxon>Bacillales</taxon>
        <taxon>Bacillaceae</taxon>
        <taxon>Bacillus</taxon>
    </lineage>
</organism>
<dbReference type="EMBL" id="LDYG01000024">
    <property type="protein sequence ID" value="KUP07095.1"/>
    <property type="molecule type" value="Genomic_DNA"/>
</dbReference>
<dbReference type="RefSeq" id="WP_059350752.1">
    <property type="nucleotide sequence ID" value="NZ_LDYG01000024.1"/>
</dbReference>
<name>A0A147K9I0_9BACI</name>
<dbReference type="PATRIC" id="fig|1150625.3.peg.1272"/>
<evidence type="ECO:0000313" key="2">
    <source>
        <dbReference type="Proteomes" id="UP000074108"/>
    </source>
</evidence>
<protein>
    <recommendedName>
        <fullName evidence="3">Type III secretion exporter</fullName>
    </recommendedName>
</protein>
<accession>A0A147K9I0</accession>
<proteinExistence type="predicted"/>
<dbReference type="STRING" id="1150625.Q75_06075"/>
<evidence type="ECO:0000313" key="1">
    <source>
        <dbReference type="EMBL" id="KUP07095.1"/>
    </source>
</evidence>
<dbReference type="AlphaFoldDB" id="A0A147K9I0"/>
<sequence>MEKFNRKSAIALRYDDMSMDAPKLIAKGKGLVAEQIIEKAKENGIQVQEDPNLVEMLSQLNMNETIPAELYEVVAEVFAYVYKVDQKVKHSK</sequence>
<dbReference type="GO" id="GO:0009306">
    <property type="term" value="P:protein secretion"/>
    <property type="evidence" value="ECO:0007669"/>
    <property type="project" value="InterPro"/>
</dbReference>
<dbReference type="Gene3D" id="3.40.1690.10">
    <property type="entry name" value="secretion proteins EscU"/>
    <property type="match status" value="1"/>
</dbReference>
<evidence type="ECO:0008006" key="3">
    <source>
        <dbReference type="Google" id="ProtNLM"/>
    </source>
</evidence>
<dbReference type="Pfam" id="PF01312">
    <property type="entry name" value="Bac_export_2"/>
    <property type="match status" value="1"/>
</dbReference>
<dbReference type="GO" id="GO:0005886">
    <property type="term" value="C:plasma membrane"/>
    <property type="evidence" value="ECO:0007669"/>
    <property type="project" value="TreeGrafter"/>
</dbReference>
<gene>
    <name evidence="1" type="ORF">Q75_06075</name>
</gene>
<comment type="caution">
    <text evidence="1">The sequence shown here is derived from an EMBL/GenBank/DDBJ whole genome shotgun (WGS) entry which is preliminary data.</text>
</comment>
<dbReference type="Proteomes" id="UP000074108">
    <property type="component" value="Unassembled WGS sequence"/>
</dbReference>
<dbReference type="PANTHER" id="PTHR30531">
    <property type="entry name" value="FLAGELLAR BIOSYNTHETIC PROTEIN FLHB"/>
    <property type="match status" value="1"/>
</dbReference>
<dbReference type="OrthoDB" id="5244399at2"/>
<reference evidence="1 2" key="1">
    <citation type="journal article" date="2016" name="Front. Microbiol.">
        <title>Microevolution Analysis of Bacillus coahuilensis Unveils Differences in Phosphorus Acquisition Strategies and Their Regulation.</title>
        <authorList>
            <person name="Gomez-Lunar Z."/>
            <person name="Hernandez-Gonzalez I."/>
            <person name="Rodriguez-Torres M.D."/>
            <person name="Souza V."/>
            <person name="Olmedo-Alvarez G."/>
        </authorList>
    </citation>
    <scope>NUCLEOTIDE SEQUENCE [LARGE SCALE GENOMIC DNA]</scope>
    <source>
        <strain evidence="2">p1.1.43</strain>
    </source>
</reference>
<dbReference type="PANTHER" id="PTHR30531:SF12">
    <property type="entry name" value="FLAGELLAR BIOSYNTHETIC PROTEIN FLHB"/>
    <property type="match status" value="1"/>
</dbReference>
<dbReference type="InterPro" id="IPR029025">
    <property type="entry name" value="T3SS_substrate_exporter_C"/>
</dbReference>
<dbReference type="InterPro" id="IPR006135">
    <property type="entry name" value="T3SS_substrate_exporter"/>
</dbReference>